<feature type="region of interest" description="Disordered" evidence="1">
    <location>
        <begin position="24"/>
        <end position="100"/>
    </location>
</feature>
<comment type="caution">
    <text evidence="3">The sequence shown here is derived from an EMBL/GenBank/DDBJ whole genome shotgun (WGS) entry which is preliminary data.</text>
</comment>
<accession>A0ABT5KIH1</accession>
<keyword evidence="2" id="KW-0732">Signal</keyword>
<evidence type="ECO:0000313" key="3">
    <source>
        <dbReference type="EMBL" id="MDC8773665.1"/>
    </source>
</evidence>
<protein>
    <recommendedName>
        <fullName evidence="5">Acid-shock protein</fullName>
    </recommendedName>
</protein>
<keyword evidence="4" id="KW-1185">Reference proteome</keyword>
<reference evidence="3 4" key="1">
    <citation type="submission" date="2022-10" db="EMBL/GenBank/DDBJ databases">
        <title>Paucibacter sp. hw1 Genome sequencing.</title>
        <authorList>
            <person name="Park S."/>
        </authorList>
    </citation>
    <scope>NUCLEOTIDE SEQUENCE [LARGE SCALE GENOMIC DNA]</scope>
    <source>
        <strain evidence="4">hw1</strain>
    </source>
</reference>
<feature type="compositionally biased region" description="Basic residues" evidence="1">
    <location>
        <begin position="68"/>
        <end position="80"/>
    </location>
</feature>
<organism evidence="3 4">
    <name type="scientific">Roseateles albus</name>
    <dbReference type="NCBI Taxonomy" id="2987525"/>
    <lineage>
        <taxon>Bacteria</taxon>
        <taxon>Pseudomonadati</taxon>
        <taxon>Pseudomonadota</taxon>
        <taxon>Betaproteobacteria</taxon>
        <taxon>Burkholderiales</taxon>
        <taxon>Sphaerotilaceae</taxon>
        <taxon>Roseateles</taxon>
    </lineage>
</organism>
<evidence type="ECO:0000313" key="4">
    <source>
        <dbReference type="Proteomes" id="UP001221189"/>
    </source>
</evidence>
<name>A0ABT5KIH1_9BURK</name>
<dbReference type="Proteomes" id="UP001221189">
    <property type="component" value="Unassembled WGS sequence"/>
</dbReference>
<feature type="compositionally biased region" description="Basic residues" evidence="1">
    <location>
        <begin position="87"/>
        <end position="100"/>
    </location>
</feature>
<evidence type="ECO:0000256" key="1">
    <source>
        <dbReference type="SAM" id="MobiDB-lite"/>
    </source>
</evidence>
<sequence length="100" mass="10037">MKKIIALALAGFVSSMALAQSLPSQSGAVQAQRYAVPAAKASTGGHTASAKKSKSGKHAAKSTSSAKGSKHAKKTGKGKTKSAQVKAKGKVQAKSGHKVH</sequence>
<feature type="chain" id="PRO_5046075927" description="Acid-shock protein" evidence="2">
    <location>
        <begin position="20"/>
        <end position="100"/>
    </location>
</feature>
<evidence type="ECO:0000256" key="2">
    <source>
        <dbReference type="SAM" id="SignalP"/>
    </source>
</evidence>
<evidence type="ECO:0008006" key="5">
    <source>
        <dbReference type="Google" id="ProtNLM"/>
    </source>
</evidence>
<dbReference type="EMBL" id="JAQQXT010000013">
    <property type="protein sequence ID" value="MDC8773665.1"/>
    <property type="molecule type" value="Genomic_DNA"/>
</dbReference>
<feature type="compositionally biased region" description="Basic residues" evidence="1">
    <location>
        <begin position="49"/>
        <end position="60"/>
    </location>
</feature>
<feature type="signal peptide" evidence="2">
    <location>
        <begin position="1"/>
        <end position="19"/>
    </location>
</feature>
<gene>
    <name evidence="3" type="ORF">PRZ03_18985</name>
</gene>
<dbReference type="RefSeq" id="WP_263532231.1">
    <property type="nucleotide sequence ID" value="NZ_JAQQXT010000013.1"/>
</dbReference>
<proteinExistence type="predicted"/>